<organism evidence="2 3">
    <name type="scientific">Kroppenstedtia eburnea</name>
    <dbReference type="NCBI Taxonomy" id="714067"/>
    <lineage>
        <taxon>Bacteria</taxon>
        <taxon>Bacillati</taxon>
        <taxon>Bacillota</taxon>
        <taxon>Bacilli</taxon>
        <taxon>Bacillales</taxon>
        <taxon>Thermoactinomycetaceae</taxon>
        <taxon>Kroppenstedtia</taxon>
    </lineage>
</organism>
<evidence type="ECO:0000313" key="3">
    <source>
        <dbReference type="Proteomes" id="UP000186795"/>
    </source>
</evidence>
<reference evidence="3" key="1">
    <citation type="submission" date="2017-01" db="EMBL/GenBank/DDBJ databases">
        <authorList>
            <person name="Varghese N."/>
            <person name="Submissions S."/>
        </authorList>
    </citation>
    <scope>NUCLEOTIDE SEQUENCE [LARGE SCALE GENOMIC DNA]</scope>
    <source>
        <strain evidence="3">DSM 45196</strain>
    </source>
</reference>
<gene>
    <name evidence="2" type="ORF">SAMN05421790_1072</name>
</gene>
<keyword evidence="1" id="KW-1133">Transmembrane helix</keyword>
<dbReference type="EMBL" id="FTOD01000007">
    <property type="protein sequence ID" value="SIS88868.1"/>
    <property type="molecule type" value="Genomic_DNA"/>
</dbReference>
<proteinExistence type="predicted"/>
<evidence type="ECO:0000313" key="2">
    <source>
        <dbReference type="EMBL" id="SIS88868.1"/>
    </source>
</evidence>
<keyword evidence="1" id="KW-0812">Transmembrane</keyword>
<feature type="transmembrane region" description="Helical" evidence="1">
    <location>
        <begin position="41"/>
        <end position="60"/>
    </location>
</feature>
<evidence type="ECO:0000256" key="1">
    <source>
        <dbReference type="SAM" id="Phobius"/>
    </source>
</evidence>
<protein>
    <submittedName>
        <fullName evidence="2">Uncharacterized protein</fullName>
    </submittedName>
</protein>
<dbReference type="Proteomes" id="UP000186795">
    <property type="component" value="Unassembled WGS sequence"/>
</dbReference>
<dbReference type="AlphaFoldDB" id="A0A1N7MS65"/>
<keyword evidence="3" id="KW-1185">Reference proteome</keyword>
<accession>A0A1N7MS65</accession>
<sequence length="65" mass="7831">MTTWKVYHERNRGKTRVFLIQVRKLWKKGKCKTVAEHMAQWILQGYIPVLAIIKGVIYYIRSPRE</sequence>
<name>A0A1N7MS65_9BACL</name>
<keyword evidence="1" id="KW-0472">Membrane</keyword>